<comment type="caution">
    <text evidence="12">Lacks conserved residue(s) required for the propagation of feature annotation.</text>
</comment>
<dbReference type="CDD" id="cd01555">
    <property type="entry name" value="UdpNAET"/>
    <property type="match status" value="1"/>
</dbReference>
<sequence length="433" mass="46103">MTKYVINGGKPLNGEVTISGAKNAAVAIVPAALLVDGPCRIENVPKIIDVTLQLEILRELGVSIRLLNASTVEVSGDCMPDAKIPYDLMRKIRASYYLIGVLLGKYHKAEVAMPGGCNFGGIRPIDQHIKGFEAMGATVSIREGGYIHAEAPNGLHGAHIYFDVVSVGATINIMLAAVLAEGMTVIENAAKEPHIVDLANFLNAMGADVKGAGTDVIKIRGVKKLHGGTHSIIPDQIEAGTFMAAVAATGGQVLIKNVIPKHLECITAKLNEMGVEITEFDDSVLVRRTGKLHKANIKTLPYPGFPTDMQPQMTTALCLAEGTSIVTEGVWDNRYRYTEELVRMGANIHVDGKIAVVEGVTELKAAPVRAFDLRAGAAMVIAGLAAKGVTEVEQVTLIERGYENLVEKLVGLGADMYRSEIPDTVSNSMATAN</sequence>
<keyword evidence="6 12" id="KW-0133">Cell shape</keyword>
<gene>
    <name evidence="12" type="primary">murA</name>
    <name evidence="14" type="ORF">B5F17_08615</name>
</gene>
<dbReference type="GO" id="GO:0051301">
    <property type="term" value="P:cell division"/>
    <property type="evidence" value="ECO:0007669"/>
    <property type="project" value="UniProtKB-KW"/>
</dbReference>
<dbReference type="PANTHER" id="PTHR43783:SF2">
    <property type="entry name" value="UDP-N-ACETYLGLUCOSAMINE 1-CARBOXYVINYLTRANSFERASE 2"/>
    <property type="match status" value="1"/>
</dbReference>
<reference evidence="15" key="1">
    <citation type="submission" date="2017-04" db="EMBL/GenBank/DDBJ databases">
        <title>Function of individual gut microbiota members based on whole genome sequencing of pure cultures obtained from chicken caecum.</title>
        <authorList>
            <person name="Medvecky M."/>
            <person name="Cejkova D."/>
            <person name="Polansky O."/>
            <person name="Karasova D."/>
            <person name="Kubasova T."/>
            <person name="Cizek A."/>
            <person name="Rychlik I."/>
        </authorList>
    </citation>
    <scope>NUCLEOTIDE SEQUENCE [LARGE SCALE GENOMIC DNA]</scope>
    <source>
        <strain evidence="15">An180</strain>
    </source>
</reference>
<keyword evidence="8 12" id="KW-0131">Cell cycle</keyword>
<comment type="similarity">
    <text evidence="10 12">Belongs to the EPSP synthase family. MurA subfamily.</text>
</comment>
<evidence type="ECO:0000256" key="10">
    <source>
        <dbReference type="ARBA" id="ARBA00038367"/>
    </source>
</evidence>
<protein>
    <recommendedName>
        <fullName evidence="12">UDP-N-acetylglucosamine 1-carboxyvinyltransferase</fullName>
        <ecNumber evidence="12">2.5.1.7</ecNumber>
    </recommendedName>
    <alternativeName>
        <fullName evidence="12">Enoylpyruvate transferase</fullName>
    </alternativeName>
    <alternativeName>
        <fullName evidence="12">UDP-N-acetylglucosamine enolpyruvyl transferase</fullName>
        <shortName evidence="12">EPT</shortName>
    </alternativeName>
</protein>
<dbReference type="GO" id="GO:0019277">
    <property type="term" value="P:UDP-N-acetylgalactosamine biosynthetic process"/>
    <property type="evidence" value="ECO:0007669"/>
    <property type="project" value="InterPro"/>
</dbReference>
<keyword evidence="9 12" id="KW-0961">Cell wall biogenesis/degradation</keyword>
<keyword evidence="4 12" id="KW-0132">Cell division</keyword>
<accession>A0A1Y4L724</accession>
<comment type="catalytic activity">
    <reaction evidence="11 12">
        <text>phosphoenolpyruvate + UDP-N-acetyl-alpha-D-glucosamine = UDP-N-acetyl-3-O-(1-carboxyvinyl)-alpha-D-glucosamine + phosphate</text>
        <dbReference type="Rhea" id="RHEA:18681"/>
        <dbReference type="ChEBI" id="CHEBI:43474"/>
        <dbReference type="ChEBI" id="CHEBI:57705"/>
        <dbReference type="ChEBI" id="CHEBI:58702"/>
        <dbReference type="ChEBI" id="CHEBI:68483"/>
        <dbReference type="EC" id="2.5.1.7"/>
    </reaction>
</comment>
<dbReference type="Proteomes" id="UP000195897">
    <property type="component" value="Unassembled WGS sequence"/>
</dbReference>
<keyword evidence="7 12" id="KW-0573">Peptidoglycan synthesis</keyword>
<comment type="function">
    <text evidence="12">Cell wall formation. Adds enolpyruvyl to UDP-N-acetylglucosamine.</text>
</comment>
<dbReference type="EC" id="2.5.1.7" evidence="12"/>
<evidence type="ECO:0000313" key="15">
    <source>
        <dbReference type="Proteomes" id="UP000195897"/>
    </source>
</evidence>
<name>A0A1Y4L724_9FIRM</name>
<feature type="modified residue" description="2-(S-cysteinyl)pyruvic acid O-phosphothioketal" evidence="12">
    <location>
        <position position="117"/>
    </location>
</feature>
<evidence type="ECO:0000259" key="13">
    <source>
        <dbReference type="Pfam" id="PF00275"/>
    </source>
</evidence>
<evidence type="ECO:0000256" key="11">
    <source>
        <dbReference type="ARBA" id="ARBA00047527"/>
    </source>
</evidence>
<dbReference type="InterPro" id="IPR050068">
    <property type="entry name" value="MurA_subfamily"/>
</dbReference>
<evidence type="ECO:0000256" key="9">
    <source>
        <dbReference type="ARBA" id="ARBA00023316"/>
    </source>
</evidence>
<comment type="caution">
    <text evidence="14">The sequence shown here is derived from an EMBL/GenBank/DDBJ whole genome shotgun (WGS) entry which is preliminary data.</text>
</comment>
<dbReference type="NCBIfam" id="NF009470">
    <property type="entry name" value="PRK12830.1"/>
    <property type="match status" value="1"/>
</dbReference>
<dbReference type="GO" id="GO:0009252">
    <property type="term" value="P:peptidoglycan biosynthetic process"/>
    <property type="evidence" value="ECO:0007669"/>
    <property type="project" value="UniProtKB-UniRule"/>
</dbReference>
<evidence type="ECO:0000256" key="7">
    <source>
        <dbReference type="ARBA" id="ARBA00022984"/>
    </source>
</evidence>
<dbReference type="Gene3D" id="3.65.10.10">
    <property type="entry name" value="Enolpyruvate transferase domain"/>
    <property type="match status" value="2"/>
</dbReference>
<feature type="active site" description="Proton donor" evidence="12">
    <location>
        <position position="117"/>
    </location>
</feature>
<dbReference type="PANTHER" id="PTHR43783">
    <property type="entry name" value="UDP-N-ACETYLGLUCOSAMINE 1-CARBOXYVINYLTRANSFERASE"/>
    <property type="match status" value="1"/>
</dbReference>
<evidence type="ECO:0000256" key="6">
    <source>
        <dbReference type="ARBA" id="ARBA00022960"/>
    </source>
</evidence>
<organism evidence="14 15">
    <name type="scientific">Butyricicoccus pullicaecorum</name>
    <dbReference type="NCBI Taxonomy" id="501571"/>
    <lineage>
        <taxon>Bacteria</taxon>
        <taxon>Bacillati</taxon>
        <taxon>Bacillota</taxon>
        <taxon>Clostridia</taxon>
        <taxon>Eubacteriales</taxon>
        <taxon>Butyricicoccaceae</taxon>
        <taxon>Butyricicoccus</taxon>
    </lineage>
</organism>
<feature type="binding site" evidence="12">
    <location>
        <begin position="123"/>
        <end position="127"/>
    </location>
    <ligand>
        <name>UDP-N-acetyl-alpha-D-glucosamine</name>
        <dbReference type="ChEBI" id="CHEBI:57705"/>
    </ligand>
</feature>
<dbReference type="Pfam" id="PF00275">
    <property type="entry name" value="EPSP_synthase"/>
    <property type="match status" value="1"/>
</dbReference>
<feature type="binding site" evidence="12">
    <location>
        <position position="93"/>
    </location>
    <ligand>
        <name>UDP-N-acetyl-alpha-D-glucosamine</name>
        <dbReference type="ChEBI" id="CHEBI:57705"/>
    </ligand>
</feature>
<evidence type="ECO:0000256" key="12">
    <source>
        <dbReference type="HAMAP-Rule" id="MF_00111"/>
    </source>
</evidence>
<evidence type="ECO:0000256" key="4">
    <source>
        <dbReference type="ARBA" id="ARBA00022618"/>
    </source>
</evidence>
<dbReference type="RefSeq" id="WP_016146384.1">
    <property type="nucleotide sequence ID" value="NZ_CABKSA010000001.1"/>
</dbReference>
<comment type="pathway">
    <text evidence="2 12">Cell wall biogenesis; peptidoglycan biosynthesis.</text>
</comment>
<dbReference type="SUPFAM" id="SSF55205">
    <property type="entry name" value="EPT/RTPC-like"/>
    <property type="match status" value="1"/>
</dbReference>
<evidence type="ECO:0000256" key="8">
    <source>
        <dbReference type="ARBA" id="ARBA00023306"/>
    </source>
</evidence>
<evidence type="ECO:0000256" key="3">
    <source>
        <dbReference type="ARBA" id="ARBA00022490"/>
    </source>
</evidence>
<dbReference type="GO" id="GO:0071555">
    <property type="term" value="P:cell wall organization"/>
    <property type="evidence" value="ECO:0007669"/>
    <property type="project" value="UniProtKB-KW"/>
</dbReference>
<keyword evidence="5 12" id="KW-0808">Transferase</keyword>
<comment type="subcellular location">
    <subcellularLocation>
        <location evidence="1 12">Cytoplasm</location>
    </subcellularLocation>
</comment>
<dbReference type="InterPro" id="IPR036968">
    <property type="entry name" value="Enolpyruvate_Tfrase_sf"/>
</dbReference>
<evidence type="ECO:0000313" key="14">
    <source>
        <dbReference type="EMBL" id="OUP52535.1"/>
    </source>
</evidence>
<evidence type="ECO:0000256" key="1">
    <source>
        <dbReference type="ARBA" id="ARBA00004496"/>
    </source>
</evidence>
<dbReference type="AlphaFoldDB" id="A0A1Y4L724"/>
<evidence type="ECO:0000256" key="5">
    <source>
        <dbReference type="ARBA" id="ARBA00022679"/>
    </source>
</evidence>
<dbReference type="UniPathway" id="UPA00219"/>
<feature type="binding site" evidence="12">
    <location>
        <begin position="22"/>
        <end position="23"/>
    </location>
    <ligand>
        <name>phosphoenolpyruvate</name>
        <dbReference type="ChEBI" id="CHEBI:58702"/>
    </ligand>
</feature>
<dbReference type="NCBIfam" id="TIGR01072">
    <property type="entry name" value="murA"/>
    <property type="match status" value="1"/>
</dbReference>
<dbReference type="GO" id="GO:0005737">
    <property type="term" value="C:cytoplasm"/>
    <property type="evidence" value="ECO:0007669"/>
    <property type="project" value="UniProtKB-SubCell"/>
</dbReference>
<dbReference type="GO" id="GO:0008760">
    <property type="term" value="F:UDP-N-acetylglucosamine 1-carboxyvinyltransferase activity"/>
    <property type="evidence" value="ECO:0007669"/>
    <property type="project" value="UniProtKB-UniRule"/>
</dbReference>
<feature type="domain" description="Enolpyruvate transferase" evidence="13">
    <location>
        <begin position="7"/>
        <end position="409"/>
    </location>
</feature>
<dbReference type="FunFam" id="3.65.10.10:FF:000001">
    <property type="entry name" value="UDP-N-acetylglucosamine 1-carboxyvinyltransferase"/>
    <property type="match status" value="1"/>
</dbReference>
<dbReference type="GO" id="GO:0008360">
    <property type="term" value="P:regulation of cell shape"/>
    <property type="evidence" value="ECO:0007669"/>
    <property type="project" value="UniProtKB-KW"/>
</dbReference>
<dbReference type="EMBL" id="NFKK01000009">
    <property type="protein sequence ID" value="OUP52535.1"/>
    <property type="molecule type" value="Genomic_DNA"/>
</dbReference>
<dbReference type="HAMAP" id="MF_00111">
    <property type="entry name" value="MurA"/>
    <property type="match status" value="1"/>
</dbReference>
<evidence type="ECO:0000256" key="2">
    <source>
        <dbReference type="ARBA" id="ARBA00004752"/>
    </source>
</evidence>
<feature type="binding site" evidence="12">
    <location>
        <position position="330"/>
    </location>
    <ligand>
        <name>UDP-N-acetyl-alpha-D-glucosamine</name>
        <dbReference type="ChEBI" id="CHEBI:57705"/>
    </ligand>
</feature>
<dbReference type="NCBIfam" id="NF006873">
    <property type="entry name" value="PRK09369.1"/>
    <property type="match status" value="1"/>
</dbReference>
<keyword evidence="3 12" id="KW-0963">Cytoplasm</keyword>
<dbReference type="InterPro" id="IPR013792">
    <property type="entry name" value="RNA3'P_cycl/enolpyr_Trfase_a/b"/>
</dbReference>
<keyword evidence="12" id="KW-0670">Pyruvate</keyword>
<proteinExistence type="inferred from homology"/>
<feature type="binding site" evidence="12">
    <location>
        <position position="308"/>
    </location>
    <ligand>
        <name>UDP-N-acetyl-alpha-D-glucosamine</name>
        <dbReference type="ChEBI" id="CHEBI:57705"/>
    </ligand>
</feature>
<dbReference type="InterPro" id="IPR001986">
    <property type="entry name" value="Enolpyruvate_Tfrase_dom"/>
</dbReference>
<dbReference type="InterPro" id="IPR005750">
    <property type="entry name" value="UDP_GlcNAc_COvinyl_MurA"/>
</dbReference>